<feature type="transmembrane region" description="Helical" evidence="2">
    <location>
        <begin position="152"/>
        <end position="170"/>
    </location>
</feature>
<dbReference type="PANTHER" id="PTHR12715">
    <property type="entry name" value="TRANSPORTER, DRUG/METABOLITE EXPORTER FAMILY"/>
    <property type="match status" value="1"/>
</dbReference>
<feature type="transmembrane region" description="Helical" evidence="2">
    <location>
        <begin position="71"/>
        <end position="88"/>
    </location>
</feature>
<dbReference type="OrthoDB" id="9809509at2"/>
<feature type="transmembrane region" description="Helical" evidence="2">
    <location>
        <begin position="94"/>
        <end position="118"/>
    </location>
</feature>
<feature type="transmembrane region" description="Helical" evidence="2">
    <location>
        <begin position="125"/>
        <end position="146"/>
    </location>
</feature>
<keyword evidence="2" id="KW-0472">Membrane</keyword>
<keyword evidence="5" id="KW-1185">Reference proteome</keyword>
<dbReference type="AlphaFoldDB" id="A0A415DZF4"/>
<dbReference type="InterPro" id="IPR037185">
    <property type="entry name" value="EmrE-like"/>
</dbReference>
<dbReference type="STRING" id="1776384.GCA_900086585_01953"/>
<feature type="transmembrane region" description="Helical" evidence="2">
    <location>
        <begin position="41"/>
        <end position="59"/>
    </location>
</feature>
<feature type="transmembrane region" description="Helical" evidence="2">
    <location>
        <begin position="244"/>
        <end position="263"/>
    </location>
</feature>
<keyword evidence="2" id="KW-1133">Transmembrane helix</keyword>
<dbReference type="Proteomes" id="UP000284841">
    <property type="component" value="Unassembled WGS sequence"/>
</dbReference>
<comment type="caution">
    <text evidence="4">The sequence shown here is derived from an EMBL/GenBank/DDBJ whole genome shotgun (WGS) entry which is preliminary data.</text>
</comment>
<feature type="transmembrane region" description="Helical" evidence="2">
    <location>
        <begin position="12"/>
        <end position="35"/>
    </location>
</feature>
<protein>
    <submittedName>
        <fullName evidence="4">DMT family transporter</fullName>
    </submittedName>
</protein>
<name>A0A415DZF4_9FIRM</name>
<keyword evidence="2" id="KW-0812">Transmembrane</keyword>
<dbReference type="PANTHER" id="PTHR12715:SF4">
    <property type="entry name" value="EAMA DOMAIN-CONTAINING PROTEIN"/>
    <property type="match status" value="1"/>
</dbReference>
<dbReference type="InterPro" id="IPR000620">
    <property type="entry name" value="EamA_dom"/>
</dbReference>
<feature type="domain" description="EamA" evidence="3">
    <location>
        <begin position="151"/>
        <end position="286"/>
    </location>
</feature>
<dbReference type="GO" id="GO:0016020">
    <property type="term" value="C:membrane"/>
    <property type="evidence" value="ECO:0007669"/>
    <property type="project" value="InterPro"/>
</dbReference>
<feature type="transmembrane region" description="Helical" evidence="2">
    <location>
        <begin position="214"/>
        <end position="232"/>
    </location>
</feature>
<sequence>MQREKIMKSFHLYALITILCWSVGNTFTKIAVAYFSPCPLAALRYAVAFAAFIVIAFSVKMKLPQKRDIPWFIIAGATGFFGFTLAFNKGCETVTASTASVILAAVPVMTALLANYIYTEKLKPAQWAAIAAEFCGVAIMTLMNGLEAVKPGMLWVLIAAISLSTYNLIVRHLTRRYTSLQTSAFSIFAGAILLMVFLPQAIGELSNAPLRPLLYIAFMGIFASALAYATWAKAFSKAPKTSQVSNYMFLTPFITGILEFFLTGAVPDLATIIGGIVIFAGLFLFTFGGREREQEDEISNSASE</sequence>
<accession>A0A415DZF4</accession>
<dbReference type="EMBL" id="QRMS01000004">
    <property type="protein sequence ID" value="RHJ86199.1"/>
    <property type="molecule type" value="Genomic_DNA"/>
</dbReference>
<evidence type="ECO:0000259" key="3">
    <source>
        <dbReference type="Pfam" id="PF00892"/>
    </source>
</evidence>
<feature type="transmembrane region" description="Helical" evidence="2">
    <location>
        <begin position="182"/>
        <end position="202"/>
    </location>
</feature>
<comment type="similarity">
    <text evidence="1">Belongs to the EamA transporter family.</text>
</comment>
<dbReference type="SUPFAM" id="SSF103481">
    <property type="entry name" value="Multidrug resistance efflux transporter EmrE"/>
    <property type="match status" value="2"/>
</dbReference>
<feature type="transmembrane region" description="Helical" evidence="2">
    <location>
        <begin position="269"/>
        <end position="287"/>
    </location>
</feature>
<gene>
    <name evidence="4" type="ORF">DW099_13955</name>
</gene>
<evidence type="ECO:0000256" key="2">
    <source>
        <dbReference type="SAM" id="Phobius"/>
    </source>
</evidence>
<evidence type="ECO:0000313" key="5">
    <source>
        <dbReference type="Proteomes" id="UP000284841"/>
    </source>
</evidence>
<organism evidence="4 5">
    <name type="scientific">Emergencia timonensis</name>
    <dbReference type="NCBI Taxonomy" id="1776384"/>
    <lineage>
        <taxon>Bacteria</taxon>
        <taxon>Bacillati</taxon>
        <taxon>Bacillota</taxon>
        <taxon>Clostridia</taxon>
        <taxon>Peptostreptococcales</taxon>
        <taxon>Anaerovoracaceae</taxon>
        <taxon>Emergencia</taxon>
    </lineage>
</organism>
<proteinExistence type="inferred from homology"/>
<evidence type="ECO:0000313" key="4">
    <source>
        <dbReference type="EMBL" id="RHJ86199.1"/>
    </source>
</evidence>
<feature type="domain" description="EamA" evidence="3">
    <location>
        <begin position="11"/>
        <end position="141"/>
    </location>
</feature>
<dbReference type="Pfam" id="PF00892">
    <property type="entry name" value="EamA"/>
    <property type="match status" value="2"/>
</dbReference>
<evidence type="ECO:0000256" key="1">
    <source>
        <dbReference type="ARBA" id="ARBA00007362"/>
    </source>
</evidence>
<dbReference type="InterPro" id="IPR052756">
    <property type="entry name" value="Alkyne_AA_exporter"/>
</dbReference>
<reference evidence="4 5" key="1">
    <citation type="submission" date="2018-08" db="EMBL/GenBank/DDBJ databases">
        <title>A genome reference for cultivated species of the human gut microbiota.</title>
        <authorList>
            <person name="Zou Y."/>
            <person name="Xue W."/>
            <person name="Luo G."/>
        </authorList>
    </citation>
    <scope>NUCLEOTIDE SEQUENCE [LARGE SCALE GENOMIC DNA]</scope>
    <source>
        <strain evidence="4 5">AM07-24</strain>
    </source>
</reference>